<protein>
    <submittedName>
        <fullName evidence="2">Phosphopantothenoylcysteine synthetase/decarboxylase</fullName>
    </submittedName>
</protein>
<evidence type="ECO:0000313" key="2">
    <source>
        <dbReference type="EMBL" id="MBB5869666.1"/>
    </source>
</evidence>
<dbReference type="GO" id="GO:0071513">
    <property type="term" value="C:phosphopantothenoylcysteine decarboxylase complex"/>
    <property type="evidence" value="ECO:0007669"/>
    <property type="project" value="TreeGrafter"/>
</dbReference>
<dbReference type="RefSeq" id="WP_184836441.1">
    <property type="nucleotide sequence ID" value="NZ_JACHMN010000002.1"/>
</dbReference>
<evidence type="ECO:0000259" key="1">
    <source>
        <dbReference type="Pfam" id="PF02441"/>
    </source>
</evidence>
<feature type="domain" description="Flavoprotein" evidence="1">
    <location>
        <begin position="5"/>
        <end position="133"/>
    </location>
</feature>
<proteinExistence type="predicted"/>
<name>A0A841BQQ0_9ACTN</name>
<accession>A0A841BQQ0</accession>
<organism evidence="2 3">
    <name type="scientific">Allocatelliglobosispora scoriae</name>
    <dbReference type="NCBI Taxonomy" id="643052"/>
    <lineage>
        <taxon>Bacteria</taxon>
        <taxon>Bacillati</taxon>
        <taxon>Actinomycetota</taxon>
        <taxon>Actinomycetes</taxon>
        <taxon>Micromonosporales</taxon>
        <taxon>Micromonosporaceae</taxon>
        <taxon>Allocatelliglobosispora</taxon>
    </lineage>
</organism>
<dbReference type="PANTHER" id="PTHR14359">
    <property type="entry name" value="HOMO-OLIGOMERIC FLAVIN CONTAINING CYS DECARBOXYLASE FAMILY"/>
    <property type="match status" value="1"/>
</dbReference>
<dbReference type="Proteomes" id="UP000587527">
    <property type="component" value="Unassembled WGS sequence"/>
</dbReference>
<dbReference type="GO" id="GO:0010181">
    <property type="term" value="F:FMN binding"/>
    <property type="evidence" value="ECO:0007669"/>
    <property type="project" value="TreeGrafter"/>
</dbReference>
<dbReference type="AlphaFoldDB" id="A0A841BQQ0"/>
<sequence>MTSGHLLIIACGAGPAADLDRLIAVAHRHSWTTAVAATAAALHFIDTTALERLTGSRVRSDFRWSEPQQGGRALPPVDALIIAPTTANTVAKLSLGIADTYALTLAAEMIGRGVPTVVVPFANSAFASREPFARAVASLRGEGVHVMSGRSAGWEPHAPGTGPEAQTAFPWEAAFLAASAMAERRLP</sequence>
<dbReference type="GO" id="GO:0015937">
    <property type="term" value="P:coenzyme A biosynthetic process"/>
    <property type="evidence" value="ECO:0007669"/>
    <property type="project" value="TreeGrafter"/>
</dbReference>
<keyword evidence="3" id="KW-1185">Reference proteome</keyword>
<dbReference type="Pfam" id="PF02441">
    <property type="entry name" value="Flavoprotein"/>
    <property type="match status" value="1"/>
</dbReference>
<dbReference type="PANTHER" id="PTHR14359:SF6">
    <property type="entry name" value="PHOSPHOPANTOTHENOYLCYSTEINE DECARBOXYLASE"/>
    <property type="match status" value="1"/>
</dbReference>
<gene>
    <name evidence="2" type="ORF">F4553_003045</name>
</gene>
<dbReference type="InterPro" id="IPR003382">
    <property type="entry name" value="Flavoprotein"/>
</dbReference>
<comment type="caution">
    <text evidence="2">The sequence shown here is derived from an EMBL/GenBank/DDBJ whole genome shotgun (WGS) entry which is preliminary data.</text>
</comment>
<dbReference type="InterPro" id="IPR036551">
    <property type="entry name" value="Flavin_trans-like"/>
</dbReference>
<dbReference type="GO" id="GO:0004633">
    <property type="term" value="F:phosphopantothenoylcysteine decarboxylase activity"/>
    <property type="evidence" value="ECO:0007669"/>
    <property type="project" value="TreeGrafter"/>
</dbReference>
<dbReference type="SUPFAM" id="SSF52507">
    <property type="entry name" value="Homo-oligomeric flavin-containing Cys decarboxylases, HFCD"/>
    <property type="match status" value="1"/>
</dbReference>
<reference evidence="2 3" key="1">
    <citation type="submission" date="2020-08" db="EMBL/GenBank/DDBJ databases">
        <title>Sequencing the genomes of 1000 actinobacteria strains.</title>
        <authorList>
            <person name="Klenk H.-P."/>
        </authorList>
    </citation>
    <scope>NUCLEOTIDE SEQUENCE [LARGE SCALE GENOMIC DNA]</scope>
    <source>
        <strain evidence="2 3">DSM 45362</strain>
    </source>
</reference>
<evidence type="ECO:0000313" key="3">
    <source>
        <dbReference type="Proteomes" id="UP000587527"/>
    </source>
</evidence>
<dbReference type="EMBL" id="JACHMN010000002">
    <property type="protein sequence ID" value="MBB5869666.1"/>
    <property type="molecule type" value="Genomic_DNA"/>
</dbReference>
<dbReference type="Gene3D" id="3.40.50.1950">
    <property type="entry name" value="Flavin prenyltransferase-like"/>
    <property type="match status" value="1"/>
</dbReference>